<dbReference type="PANTHER" id="PTHR19136">
    <property type="entry name" value="MOLYBDENUM COFACTOR GUANYLYLTRANSFERASE"/>
    <property type="match status" value="1"/>
</dbReference>
<reference evidence="10 11" key="1">
    <citation type="submission" date="2024-06" db="EMBL/GenBank/DDBJ databases">
        <title>Sorghum-associated microbial communities from plants grown in Nebraska, USA.</title>
        <authorList>
            <person name="Schachtman D."/>
        </authorList>
    </citation>
    <scope>NUCLEOTIDE SEQUENCE [LARGE SCALE GENOMIC DNA]</scope>
    <source>
        <strain evidence="10 11">1288</strain>
    </source>
</reference>
<dbReference type="GO" id="GO:0061603">
    <property type="term" value="F:molybdenum cofactor guanylyltransferase activity"/>
    <property type="evidence" value="ECO:0007669"/>
    <property type="project" value="UniProtKB-EC"/>
</dbReference>
<keyword evidence="10" id="KW-0548">Nucleotidyltransferase</keyword>
<comment type="catalytic activity">
    <reaction evidence="8">
        <text>Mo-molybdopterin + GTP + H(+) = Mo-molybdopterin guanine dinucleotide + diphosphate</text>
        <dbReference type="Rhea" id="RHEA:34243"/>
        <dbReference type="ChEBI" id="CHEBI:15378"/>
        <dbReference type="ChEBI" id="CHEBI:33019"/>
        <dbReference type="ChEBI" id="CHEBI:37565"/>
        <dbReference type="ChEBI" id="CHEBI:71302"/>
        <dbReference type="ChEBI" id="CHEBI:71310"/>
        <dbReference type="EC" id="2.7.7.77"/>
    </reaction>
</comment>
<evidence type="ECO:0000313" key="11">
    <source>
        <dbReference type="Proteomes" id="UP001549104"/>
    </source>
</evidence>
<dbReference type="RefSeq" id="WP_067213434.1">
    <property type="nucleotide sequence ID" value="NZ_CP014616.1"/>
</dbReference>
<dbReference type="Proteomes" id="UP001549104">
    <property type="component" value="Unassembled WGS sequence"/>
</dbReference>
<keyword evidence="2 8" id="KW-0808">Transferase</keyword>
<evidence type="ECO:0000256" key="1">
    <source>
        <dbReference type="ARBA" id="ARBA00022490"/>
    </source>
</evidence>
<comment type="function">
    <text evidence="8">Transfers a GMP moiety from GTP to Mo-molybdopterin (Mo-MPT) cofactor (Moco or molybdenum cofactor) to form Mo-molybdopterin guanine dinucleotide (Mo-MGD) cofactor.</text>
</comment>
<evidence type="ECO:0000256" key="4">
    <source>
        <dbReference type="ARBA" id="ARBA00022741"/>
    </source>
</evidence>
<keyword evidence="6 8" id="KW-0342">GTP-binding</keyword>
<dbReference type="InterPro" id="IPR029044">
    <property type="entry name" value="Nucleotide-diphossugar_trans"/>
</dbReference>
<evidence type="ECO:0000256" key="3">
    <source>
        <dbReference type="ARBA" id="ARBA00022723"/>
    </source>
</evidence>
<dbReference type="EC" id="2.7.7.77" evidence="8"/>
<feature type="binding site" evidence="8">
    <location>
        <position position="21"/>
    </location>
    <ligand>
        <name>GTP</name>
        <dbReference type="ChEBI" id="CHEBI:37565"/>
    </ligand>
</feature>
<keyword evidence="4 8" id="KW-0547">Nucleotide-binding</keyword>
<feature type="domain" description="MobA-like NTP transferase" evidence="9">
    <location>
        <begin position="6"/>
        <end position="151"/>
    </location>
</feature>
<feature type="binding site" evidence="8">
    <location>
        <position position="98"/>
    </location>
    <ligand>
        <name>Mg(2+)</name>
        <dbReference type="ChEBI" id="CHEBI:18420"/>
    </ligand>
</feature>
<keyword evidence="1 8" id="KW-0963">Cytoplasm</keyword>
<comment type="cofactor">
    <cofactor evidence="8">
        <name>Mg(2+)</name>
        <dbReference type="ChEBI" id="CHEBI:18420"/>
    </cofactor>
</comment>
<keyword evidence="3 8" id="KW-0479">Metal-binding</keyword>
<dbReference type="InterPro" id="IPR013482">
    <property type="entry name" value="Molybde_CF_guanTrfase"/>
</dbReference>
<feature type="binding site" evidence="8">
    <location>
        <position position="67"/>
    </location>
    <ligand>
        <name>GTP</name>
        <dbReference type="ChEBI" id="CHEBI:37565"/>
    </ligand>
</feature>
<accession>A0ABV2K288</accession>
<evidence type="ECO:0000256" key="5">
    <source>
        <dbReference type="ARBA" id="ARBA00022842"/>
    </source>
</evidence>
<dbReference type="Pfam" id="PF12804">
    <property type="entry name" value="NTP_transf_3"/>
    <property type="match status" value="1"/>
</dbReference>
<sequence length="190" mass="20964">MKETVGIVLAGGLSRRFGSPKAFAKLRNKYFYKIAVEAMSASCDEIVIVTLPELMDRFGDGENLMADKVEYAGLGPLAGILSAMESVEANRYVVLPCDMPFIDDKAISKLITLHNECVTAVISDGRYHPLVSIWDTQMKNAVKEALKNNQLSVMKLLSISNTAWVQGSVLTDDEKRMFTNVNTPETLERG</sequence>
<dbReference type="InterPro" id="IPR025877">
    <property type="entry name" value="MobA-like_NTP_Trfase"/>
</dbReference>
<dbReference type="CDD" id="cd02503">
    <property type="entry name" value="MobA"/>
    <property type="match status" value="1"/>
</dbReference>
<name>A0ABV2K288_SPOPS</name>
<comment type="caution">
    <text evidence="10">The sequence shown here is derived from an EMBL/GenBank/DDBJ whole genome shotgun (WGS) entry which is preliminary data.</text>
</comment>
<organism evidence="10 11">
    <name type="scientific">Sporosarcina psychrophila</name>
    <name type="common">Bacillus psychrophilus</name>
    <dbReference type="NCBI Taxonomy" id="1476"/>
    <lineage>
        <taxon>Bacteria</taxon>
        <taxon>Bacillati</taxon>
        <taxon>Bacillota</taxon>
        <taxon>Bacilli</taxon>
        <taxon>Bacillales</taxon>
        <taxon>Caryophanaceae</taxon>
        <taxon>Sporosarcina</taxon>
    </lineage>
</organism>
<comment type="subcellular location">
    <subcellularLocation>
        <location evidence="8">Cytoplasm</location>
    </subcellularLocation>
</comment>
<evidence type="ECO:0000256" key="7">
    <source>
        <dbReference type="ARBA" id="ARBA00023150"/>
    </source>
</evidence>
<feature type="binding site" evidence="8">
    <location>
        <begin position="9"/>
        <end position="11"/>
    </location>
    <ligand>
        <name>GTP</name>
        <dbReference type="ChEBI" id="CHEBI:37565"/>
    </ligand>
</feature>
<dbReference type="Gene3D" id="3.90.550.10">
    <property type="entry name" value="Spore Coat Polysaccharide Biosynthesis Protein SpsA, Chain A"/>
    <property type="match status" value="1"/>
</dbReference>
<comment type="caution">
    <text evidence="8">Lacks conserved residue(s) required for the propagation of feature annotation.</text>
</comment>
<protein>
    <recommendedName>
        <fullName evidence="8">Probable molybdenum cofactor guanylyltransferase</fullName>
        <shortName evidence="8">MoCo guanylyltransferase</shortName>
        <ecNumber evidence="8">2.7.7.77</ecNumber>
    </recommendedName>
    <alternativeName>
        <fullName evidence="8">GTP:molybdopterin guanylyltransferase</fullName>
    </alternativeName>
    <alternativeName>
        <fullName evidence="8">Mo-MPT guanylyltransferase</fullName>
    </alternativeName>
    <alternativeName>
        <fullName evidence="8">Molybdopterin guanylyltransferase</fullName>
    </alternativeName>
    <alternativeName>
        <fullName evidence="8">Molybdopterin-guanine dinucleotide synthase</fullName>
        <shortName evidence="8">MGD synthase</shortName>
    </alternativeName>
</protein>
<gene>
    <name evidence="8" type="primary">mobA</name>
    <name evidence="10" type="ORF">ABIC55_000274</name>
</gene>
<evidence type="ECO:0000256" key="6">
    <source>
        <dbReference type="ARBA" id="ARBA00023134"/>
    </source>
</evidence>
<evidence type="ECO:0000313" key="10">
    <source>
        <dbReference type="EMBL" id="MET3655190.1"/>
    </source>
</evidence>
<dbReference type="EMBL" id="JBEPME010000001">
    <property type="protein sequence ID" value="MET3655190.1"/>
    <property type="molecule type" value="Genomic_DNA"/>
</dbReference>
<evidence type="ECO:0000256" key="2">
    <source>
        <dbReference type="ARBA" id="ARBA00022679"/>
    </source>
</evidence>
<dbReference type="PANTHER" id="PTHR19136:SF81">
    <property type="entry name" value="MOLYBDENUM COFACTOR GUANYLYLTRANSFERASE"/>
    <property type="match status" value="1"/>
</dbReference>
<comment type="domain">
    <text evidence="8">The N-terminal domain determines nucleotide recognition and specific binding, while the C-terminal domain determines the specific binding to the target protein.</text>
</comment>
<keyword evidence="7 8" id="KW-0501">Molybdenum cofactor biosynthesis</keyword>
<dbReference type="HAMAP" id="MF_00316">
    <property type="entry name" value="MobA"/>
    <property type="match status" value="1"/>
</dbReference>
<dbReference type="SUPFAM" id="SSF53448">
    <property type="entry name" value="Nucleotide-diphospho-sugar transferases"/>
    <property type="match status" value="1"/>
</dbReference>
<evidence type="ECO:0000259" key="9">
    <source>
        <dbReference type="Pfam" id="PF12804"/>
    </source>
</evidence>
<feature type="binding site" evidence="8">
    <location>
        <position position="98"/>
    </location>
    <ligand>
        <name>GTP</name>
        <dbReference type="ChEBI" id="CHEBI:37565"/>
    </ligand>
</feature>
<proteinExistence type="inferred from homology"/>
<evidence type="ECO:0000256" key="8">
    <source>
        <dbReference type="HAMAP-Rule" id="MF_00316"/>
    </source>
</evidence>
<keyword evidence="5 8" id="KW-0460">Magnesium</keyword>
<keyword evidence="11" id="KW-1185">Reference proteome</keyword>
<comment type="similarity">
    <text evidence="8">Belongs to the MobA family.</text>
</comment>